<name>A0ACC1RKQ0_9APHY</name>
<proteinExistence type="predicted"/>
<evidence type="ECO:0000313" key="1">
    <source>
        <dbReference type="EMBL" id="KAJ3521648.1"/>
    </source>
</evidence>
<comment type="caution">
    <text evidence="1">The sequence shown here is derived from an EMBL/GenBank/DDBJ whole genome shotgun (WGS) entry which is preliminary data.</text>
</comment>
<gene>
    <name evidence="1" type="ORF">NM688_g8989</name>
</gene>
<organism evidence="1 2">
    <name type="scientific">Phlebia brevispora</name>
    <dbReference type="NCBI Taxonomy" id="194682"/>
    <lineage>
        <taxon>Eukaryota</taxon>
        <taxon>Fungi</taxon>
        <taxon>Dikarya</taxon>
        <taxon>Basidiomycota</taxon>
        <taxon>Agaricomycotina</taxon>
        <taxon>Agaricomycetes</taxon>
        <taxon>Polyporales</taxon>
        <taxon>Meruliaceae</taxon>
        <taxon>Phlebia</taxon>
    </lineage>
</organism>
<dbReference type="Proteomes" id="UP001148662">
    <property type="component" value="Unassembled WGS sequence"/>
</dbReference>
<protein>
    <submittedName>
        <fullName evidence="1">Uncharacterized protein</fullName>
    </submittedName>
</protein>
<reference evidence="1" key="1">
    <citation type="submission" date="2022-07" db="EMBL/GenBank/DDBJ databases">
        <title>Genome Sequence of Phlebia brevispora.</title>
        <authorList>
            <person name="Buettner E."/>
        </authorList>
    </citation>
    <scope>NUCLEOTIDE SEQUENCE</scope>
    <source>
        <strain evidence="1">MPL23</strain>
    </source>
</reference>
<evidence type="ECO:0000313" key="2">
    <source>
        <dbReference type="Proteomes" id="UP001148662"/>
    </source>
</evidence>
<accession>A0ACC1RKQ0</accession>
<dbReference type="EMBL" id="JANHOG010002612">
    <property type="protein sequence ID" value="KAJ3521648.1"/>
    <property type="molecule type" value="Genomic_DNA"/>
</dbReference>
<keyword evidence="2" id="KW-1185">Reference proteome</keyword>
<sequence length="180" mass="20269">MTASAHINPSPDRAQGVLMGSSLNQQGQALYNRGQYSEAEKVFKEALDVKLRALGPQDYSTGIGYNALGETYIRLGRLDEAEENIKKAIPLVSSSAHDSAYYRENLAKVYEMKHDLVKAKEERLQGSPNSIICAEDNCTVFPLPHPLKYCSRCQSIYYCSEKCQRSDWKRHKKFCQSPAN</sequence>